<keyword evidence="1" id="KW-0227">DNA damage</keyword>
<keyword evidence="4" id="KW-1185">Reference proteome</keyword>
<gene>
    <name evidence="3" type="ORF">HNQ50_002182</name>
</gene>
<dbReference type="InterPro" id="IPR014048">
    <property type="entry name" value="MethylDNA_cys_MeTrfase_DNA-bd"/>
</dbReference>
<dbReference type="InterPro" id="IPR036388">
    <property type="entry name" value="WH-like_DNA-bd_sf"/>
</dbReference>
<reference evidence="3 4" key="1">
    <citation type="submission" date="2020-08" db="EMBL/GenBank/DDBJ databases">
        <title>Genomic Encyclopedia of Type Strains, Phase IV (KMG-IV): sequencing the most valuable type-strain genomes for metagenomic binning, comparative biology and taxonomic classification.</title>
        <authorList>
            <person name="Goeker M."/>
        </authorList>
    </citation>
    <scope>NUCLEOTIDE SEQUENCE [LARGE SCALE GENOMIC DNA]</scope>
    <source>
        <strain evidence="3 4">DSM 18233</strain>
    </source>
</reference>
<protein>
    <submittedName>
        <fullName evidence="3">Methylated-DNA-protein-cysteine methyltransferase-like protein</fullName>
    </submittedName>
</protein>
<name>A0A840RGN9_9NEIS</name>
<keyword evidence="3" id="KW-0808">Transferase</keyword>
<dbReference type="Proteomes" id="UP000543030">
    <property type="component" value="Unassembled WGS sequence"/>
</dbReference>
<dbReference type="InterPro" id="IPR052520">
    <property type="entry name" value="ATL_DNA_repair"/>
</dbReference>
<proteinExistence type="predicted"/>
<dbReference type="PANTHER" id="PTHR42942:SF1">
    <property type="entry name" value="ALKYLTRANSFERASE-LIKE PROTEIN 1"/>
    <property type="match status" value="1"/>
</dbReference>
<dbReference type="CDD" id="cd06445">
    <property type="entry name" value="ATase"/>
    <property type="match status" value="1"/>
</dbReference>
<evidence type="ECO:0000313" key="3">
    <source>
        <dbReference type="EMBL" id="MBB5191452.1"/>
    </source>
</evidence>
<evidence type="ECO:0000256" key="1">
    <source>
        <dbReference type="ARBA" id="ARBA00022763"/>
    </source>
</evidence>
<dbReference type="GO" id="GO:0008168">
    <property type="term" value="F:methyltransferase activity"/>
    <property type="evidence" value="ECO:0007669"/>
    <property type="project" value="UniProtKB-KW"/>
</dbReference>
<dbReference type="Gene3D" id="1.10.10.10">
    <property type="entry name" value="Winged helix-like DNA-binding domain superfamily/Winged helix DNA-binding domain"/>
    <property type="match status" value="1"/>
</dbReference>
<dbReference type="Pfam" id="PF01035">
    <property type="entry name" value="DNA_binding_1"/>
    <property type="match status" value="1"/>
</dbReference>
<comment type="caution">
    <text evidence="3">The sequence shown here is derived from an EMBL/GenBank/DDBJ whole genome shotgun (WGS) entry which is preliminary data.</text>
</comment>
<evidence type="ECO:0000313" key="4">
    <source>
        <dbReference type="Proteomes" id="UP000543030"/>
    </source>
</evidence>
<accession>A0A840RGN9</accession>
<sequence>MTAKSHAIRLAVQTVVLQIPKGKVCTYGAVARLAGFPRNARMVGRCMDDGIPWYRVVNSQGRISPRGLDGNDDLQRFLLEAEGVEFGSGGRIDLEQYGWFGEAGD</sequence>
<dbReference type="EMBL" id="JACHHN010000004">
    <property type="protein sequence ID" value="MBB5191452.1"/>
    <property type="molecule type" value="Genomic_DNA"/>
</dbReference>
<evidence type="ECO:0000259" key="2">
    <source>
        <dbReference type="Pfam" id="PF01035"/>
    </source>
</evidence>
<dbReference type="SUPFAM" id="SSF46767">
    <property type="entry name" value="Methylated DNA-protein cysteine methyltransferase, C-terminal domain"/>
    <property type="match status" value="1"/>
</dbReference>
<dbReference type="InterPro" id="IPR036217">
    <property type="entry name" value="MethylDNA_cys_MeTrfase_DNAb"/>
</dbReference>
<dbReference type="AlphaFoldDB" id="A0A840RGN9"/>
<feature type="domain" description="Methylated-DNA-[protein]-cysteine S-methyltransferase DNA binding" evidence="2">
    <location>
        <begin position="10"/>
        <end position="84"/>
    </location>
</feature>
<dbReference type="GO" id="GO:0032259">
    <property type="term" value="P:methylation"/>
    <property type="evidence" value="ECO:0007669"/>
    <property type="project" value="UniProtKB-KW"/>
</dbReference>
<keyword evidence="3" id="KW-0489">Methyltransferase</keyword>
<dbReference type="GO" id="GO:0006281">
    <property type="term" value="P:DNA repair"/>
    <property type="evidence" value="ECO:0007669"/>
    <property type="project" value="InterPro"/>
</dbReference>
<organism evidence="3 4">
    <name type="scientific">Silvimonas terrae</name>
    <dbReference type="NCBI Taxonomy" id="300266"/>
    <lineage>
        <taxon>Bacteria</taxon>
        <taxon>Pseudomonadati</taxon>
        <taxon>Pseudomonadota</taxon>
        <taxon>Betaproteobacteria</taxon>
        <taxon>Neisseriales</taxon>
        <taxon>Chitinibacteraceae</taxon>
        <taxon>Silvimonas</taxon>
    </lineage>
</organism>
<dbReference type="RefSeq" id="WP_184100480.1">
    <property type="nucleotide sequence ID" value="NZ_JACHHN010000004.1"/>
</dbReference>
<dbReference type="PANTHER" id="PTHR42942">
    <property type="entry name" value="6-O-METHYLGUANINE DNA METHYLTRANSFERASE"/>
    <property type="match status" value="1"/>
</dbReference>